<dbReference type="EMBL" id="JAFNEN010000522">
    <property type="protein sequence ID" value="KAG8181295.1"/>
    <property type="molecule type" value="Genomic_DNA"/>
</dbReference>
<keyword evidence="3" id="KW-1185">Reference proteome</keyword>
<evidence type="ECO:0000313" key="3">
    <source>
        <dbReference type="Proteomes" id="UP000827092"/>
    </source>
</evidence>
<comment type="caution">
    <text evidence="2">The sequence shown here is derived from an EMBL/GenBank/DDBJ whole genome shotgun (WGS) entry which is preliminary data.</text>
</comment>
<feature type="region of interest" description="Disordered" evidence="1">
    <location>
        <begin position="1"/>
        <end position="62"/>
    </location>
</feature>
<organism evidence="2 3">
    <name type="scientific">Oedothorax gibbosus</name>
    <dbReference type="NCBI Taxonomy" id="931172"/>
    <lineage>
        <taxon>Eukaryota</taxon>
        <taxon>Metazoa</taxon>
        <taxon>Ecdysozoa</taxon>
        <taxon>Arthropoda</taxon>
        <taxon>Chelicerata</taxon>
        <taxon>Arachnida</taxon>
        <taxon>Araneae</taxon>
        <taxon>Araneomorphae</taxon>
        <taxon>Entelegynae</taxon>
        <taxon>Araneoidea</taxon>
        <taxon>Linyphiidae</taxon>
        <taxon>Erigoninae</taxon>
        <taxon>Oedothorax</taxon>
    </lineage>
</organism>
<reference evidence="2 3" key="1">
    <citation type="journal article" date="2022" name="Nat. Ecol. Evol.">
        <title>A masculinizing supergene underlies an exaggerated male reproductive morph in a spider.</title>
        <authorList>
            <person name="Hendrickx F."/>
            <person name="De Corte Z."/>
            <person name="Sonet G."/>
            <person name="Van Belleghem S.M."/>
            <person name="Kostlbacher S."/>
            <person name="Vangestel C."/>
        </authorList>
    </citation>
    <scope>NUCLEOTIDE SEQUENCE [LARGE SCALE GENOMIC DNA]</scope>
    <source>
        <strain evidence="2">W744_W776</strain>
    </source>
</reference>
<accession>A0AAV6UCS0</accession>
<evidence type="ECO:0000256" key="1">
    <source>
        <dbReference type="SAM" id="MobiDB-lite"/>
    </source>
</evidence>
<proteinExistence type="predicted"/>
<name>A0AAV6UCS0_9ARAC</name>
<dbReference type="AlphaFoldDB" id="A0AAV6UCS0"/>
<dbReference type="Proteomes" id="UP000827092">
    <property type="component" value="Unassembled WGS sequence"/>
</dbReference>
<protein>
    <submittedName>
        <fullName evidence="2">Uncharacterized protein</fullName>
    </submittedName>
</protein>
<sequence length="101" mass="11215">MSRAKTNPRPRQSSAKCPFPGNPLPRKGPSGVTRRGQLRVRSGGQRPHSTFGVRPFLTRGANDQDGLTTSELAIYRQSSGSVIWVQIFFFRLRVGFVLLDS</sequence>
<evidence type="ECO:0000313" key="2">
    <source>
        <dbReference type="EMBL" id="KAG8181295.1"/>
    </source>
</evidence>
<gene>
    <name evidence="2" type="ORF">JTE90_019387</name>
</gene>